<proteinExistence type="predicted"/>
<reference evidence="3" key="1">
    <citation type="journal article" date="2019" name="Int. J. Syst. Evol. Microbiol.">
        <title>The Global Catalogue of Microorganisms (GCM) 10K type strain sequencing project: providing services to taxonomists for standard genome sequencing and annotation.</title>
        <authorList>
            <consortium name="The Broad Institute Genomics Platform"/>
            <consortium name="The Broad Institute Genome Sequencing Center for Infectious Disease"/>
            <person name="Wu L."/>
            <person name="Ma J."/>
        </authorList>
    </citation>
    <scope>NUCLEOTIDE SEQUENCE [LARGE SCALE GENOMIC DNA]</scope>
    <source>
        <strain evidence="3">KCTC 12861</strain>
    </source>
</reference>
<evidence type="ECO:0000313" key="3">
    <source>
        <dbReference type="Proteomes" id="UP000637980"/>
    </source>
</evidence>
<gene>
    <name evidence="2" type="ORF">GCM10007094_24040</name>
</gene>
<organism evidence="2 3">
    <name type="scientific">Pseudovibrio japonicus</name>
    <dbReference type="NCBI Taxonomy" id="366534"/>
    <lineage>
        <taxon>Bacteria</taxon>
        <taxon>Pseudomonadati</taxon>
        <taxon>Pseudomonadota</taxon>
        <taxon>Alphaproteobacteria</taxon>
        <taxon>Hyphomicrobiales</taxon>
        <taxon>Stappiaceae</taxon>
        <taxon>Pseudovibrio</taxon>
    </lineage>
</organism>
<comment type="caution">
    <text evidence="2">The sequence shown here is derived from an EMBL/GenBank/DDBJ whole genome shotgun (WGS) entry which is preliminary data.</text>
</comment>
<feature type="region of interest" description="Disordered" evidence="1">
    <location>
        <begin position="323"/>
        <end position="378"/>
    </location>
</feature>
<keyword evidence="3" id="KW-1185">Reference proteome</keyword>
<evidence type="ECO:0008006" key="4">
    <source>
        <dbReference type="Google" id="ProtNLM"/>
    </source>
</evidence>
<dbReference type="Pfam" id="PF05954">
    <property type="entry name" value="Phage_GPD"/>
    <property type="match status" value="1"/>
</dbReference>
<feature type="compositionally biased region" description="Polar residues" evidence="1">
    <location>
        <begin position="350"/>
        <end position="361"/>
    </location>
</feature>
<accession>A0ABQ3EDB4</accession>
<dbReference type="RefSeq" id="WP_189437047.1">
    <property type="nucleotide sequence ID" value="NZ_BMXE01000004.1"/>
</dbReference>
<dbReference type="Proteomes" id="UP000637980">
    <property type="component" value="Unassembled WGS sequence"/>
</dbReference>
<dbReference type="EMBL" id="BMXE01000004">
    <property type="protein sequence ID" value="GHB34154.1"/>
    <property type="molecule type" value="Genomic_DNA"/>
</dbReference>
<name>A0ABQ3EDB4_9HYPH</name>
<dbReference type="SUPFAM" id="SSF69279">
    <property type="entry name" value="Phage tail proteins"/>
    <property type="match status" value="1"/>
</dbReference>
<evidence type="ECO:0000313" key="2">
    <source>
        <dbReference type="EMBL" id="GHB34154.1"/>
    </source>
</evidence>
<evidence type="ECO:0000256" key="1">
    <source>
        <dbReference type="SAM" id="MobiDB-lite"/>
    </source>
</evidence>
<sequence>MKPSLQLLLNGADITANLSQYLISATVVDVSGNNADTLDVVLTDPDRRIRAPREGQTLTAVGRFGLANRVFGEFTIDQTTFSGDDSGDTIAINAQSLNPRSGAHQRRTKSYSQKDYPTYGDILKELAGRMELKPAISDEISKEKNEFEAQTEESDIEFASRLGTSLDALVSSKKGRLIVAKRGKGEKTSGEPIPQVHVIYGFNVISYQVFSKDKPRYKKVRAKYYDRAKRKNVVVEEKTESKDGIDLDIREVFQSKAEAERAVKSKISEVSREEGDAEFVIHGNVNVIAEGFALVAIRPEIDGLWTIESVTNTFTGSDAFNTTLHCKPPSGGDKKRESGSGDAQKAKQAVSATSPEGNTSEFAPDFSNIGLNEGDGPE</sequence>
<protein>
    <recommendedName>
        <fullName evidence="4">Late control protein D</fullName>
    </recommendedName>
</protein>